<dbReference type="Pfam" id="PF10727">
    <property type="entry name" value="Rossmann-like"/>
    <property type="match status" value="1"/>
</dbReference>
<dbReference type="STRING" id="29349.CLOTH_06760"/>
<dbReference type="PANTHER" id="PTHR40459:SF1">
    <property type="entry name" value="CONSERVED HYPOTHETICAL ALANINE AND LEUCINE RICH PROTEIN"/>
    <property type="match status" value="1"/>
</dbReference>
<dbReference type="InterPro" id="IPR037108">
    <property type="entry name" value="TM1727-like_C_sf"/>
</dbReference>
<dbReference type="InterPro" id="IPR018931">
    <property type="entry name" value="DUF2520"/>
</dbReference>
<dbReference type="Gene3D" id="3.40.50.720">
    <property type="entry name" value="NAD(P)-binding Rossmann-like Domain"/>
    <property type="match status" value="1"/>
</dbReference>
<feature type="domain" description="Putative oxidoreductase/dehydrogenase Rossmann-like" evidence="1">
    <location>
        <begin position="3"/>
        <end position="117"/>
    </location>
</feature>
<proteinExistence type="predicted"/>
<reference evidence="3 4" key="1">
    <citation type="submission" date="2017-03" db="EMBL/GenBank/DDBJ databases">
        <title>Genome sequence of Clostridium thermoalcaliphilum DSM 7309.</title>
        <authorList>
            <person name="Poehlein A."/>
            <person name="Daniel R."/>
        </authorList>
    </citation>
    <scope>NUCLEOTIDE SEQUENCE [LARGE SCALE GENOMIC DNA]</scope>
    <source>
        <strain evidence="3 4">DSM 7309</strain>
    </source>
</reference>
<dbReference type="OrthoDB" id="9810755at2"/>
<dbReference type="SUPFAM" id="SSF51735">
    <property type="entry name" value="NAD(P)-binding Rossmann-fold domains"/>
    <property type="match status" value="1"/>
</dbReference>
<gene>
    <name evidence="3" type="ORF">CLOTH_06760</name>
</gene>
<dbReference type="InterPro" id="IPR008927">
    <property type="entry name" value="6-PGluconate_DH-like_C_sf"/>
</dbReference>
<evidence type="ECO:0000259" key="2">
    <source>
        <dbReference type="Pfam" id="PF10728"/>
    </source>
</evidence>
<accession>A0A1V4I8G1</accession>
<dbReference type="Proteomes" id="UP000190140">
    <property type="component" value="Unassembled WGS sequence"/>
</dbReference>
<protein>
    <submittedName>
        <fullName evidence="3">Arogenate dehydrogenase</fullName>
    </submittedName>
</protein>
<dbReference type="RefSeq" id="WP_079411228.1">
    <property type="nucleotide sequence ID" value="NZ_MZGW01000002.1"/>
</dbReference>
<dbReference type="EMBL" id="MZGW01000002">
    <property type="protein sequence ID" value="OPJ56272.1"/>
    <property type="molecule type" value="Genomic_DNA"/>
</dbReference>
<keyword evidence="4" id="KW-1185">Reference proteome</keyword>
<evidence type="ECO:0000313" key="4">
    <source>
        <dbReference type="Proteomes" id="UP000190140"/>
    </source>
</evidence>
<organism evidence="3 4">
    <name type="scientific">Alkalithermobacter paradoxus</name>
    <dbReference type="NCBI Taxonomy" id="29349"/>
    <lineage>
        <taxon>Bacteria</taxon>
        <taxon>Bacillati</taxon>
        <taxon>Bacillota</taxon>
        <taxon>Clostridia</taxon>
        <taxon>Peptostreptococcales</taxon>
        <taxon>Tepidibacteraceae</taxon>
        <taxon>Alkalithermobacter</taxon>
    </lineage>
</organism>
<feature type="domain" description="DUF2520" evidence="2">
    <location>
        <begin position="135"/>
        <end position="263"/>
    </location>
</feature>
<dbReference type="InterPro" id="IPR019665">
    <property type="entry name" value="OxRdtase/DH_put_Rossmann_dom"/>
</dbReference>
<dbReference type="Pfam" id="PF10728">
    <property type="entry name" value="DUF2520"/>
    <property type="match status" value="1"/>
</dbReference>
<comment type="caution">
    <text evidence="3">The sequence shown here is derived from an EMBL/GenBank/DDBJ whole genome shotgun (WGS) entry which is preliminary data.</text>
</comment>
<dbReference type="AlphaFoldDB" id="A0A1V4I8G1"/>
<dbReference type="InterPro" id="IPR036291">
    <property type="entry name" value="NAD(P)-bd_dom_sf"/>
</dbReference>
<dbReference type="SUPFAM" id="SSF48179">
    <property type="entry name" value="6-phosphogluconate dehydrogenase C-terminal domain-like"/>
    <property type="match status" value="1"/>
</dbReference>
<sequence>MNICFVGSGKVATSFGFYLKQKGYNIVGYYSKTTESAKKAANITETTSYENLQHIIGLSDIIFITTNDDAIESVVNNICDENMLRKDQIIVHMSGSLSSNVLKRAKDFGCFVYSMHPLQSFADIEGSINKLKSTVFTIEGCDEKIEVIESILKNTGNKYFRIDSQLKSIYHAGACVVSNYLVTLMDFGLSFFEKSGINREDAFEAVYPLISGTLENIRNLGCEKGITGPIARGDINTVKKHLTSIEENIPERLDFYRIMALRTVDISSRYALKDSEKVQILKNILKEEK</sequence>
<name>A0A1V4I8G1_9FIRM</name>
<dbReference type="Gene3D" id="1.10.1040.20">
    <property type="entry name" value="ProC-like, C-terminal domain"/>
    <property type="match status" value="1"/>
</dbReference>
<evidence type="ECO:0000259" key="1">
    <source>
        <dbReference type="Pfam" id="PF10727"/>
    </source>
</evidence>
<dbReference type="PANTHER" id="PTHR40459">
    <property type="entry name" value="CONSERVED HYPOTHETICAL ALANINE AND LEUCINE RICH PROTEIN"/>
    <property type="match status" value="1"/>
</dbReference>
<evidence type="ECO:0000313" key="3">
    <source>
        <dbReference type="EMBL" id="OPJ56272.1"/>
    </source>
</evidence>